<sequence>MRRPPIVCRRAVQSLQSPAPPHIWISDELLSSAFHRFFRSSCPHQKRHGSHVPGPLEARRRAAKRRMSLSSNYYPQDSFPSSFSLGALFGFASSSQPSWKYEPPSLRSDSEPLRVLPETHSPPIVQVPSVAHASPTPTASAIDSSTPNVAHITGEQYAISQPAGSEPVEVGLSDTRNTDVGSGPEAALRAFQRRIASAHDLSSADRAHLIVDAFHACCPVPGAWEYSTQVVREILHLKWDPKAILEQHSTRNFKIPHIYTSQALDLLVCLQEFISQHPHCISEIHQIQVGLARTALNQKSRNPYGDTRLLVLIKQLWHSAHLQGDLLDPRIIQLLRSIAQNFRSSHHRNTLSSVIKNVSRLRLTACVLHLIARVSKDPGLLAIVADVLSCIPDERVSETVSKITLDYARSMSSRDGVKRAAARARLHVWLQLLHRLDASAESSKHSVVAKATTTLAEHVFESRSHITNRLPTLMSALLVNASQTAAFEDIPMSKISDLLTAFATMVEETDNLHAELVFDMFMSYVKQKKVPHEALAQMIVECLTQYASLAQTAKFLQVLDQRQLSLPDGARVEKRIAKSLAAVQTRSNTVDDAFTLRTCSKMLSILGRISTVSEHLMAKVDWLEPQRQFRYILNHAQADHVLPLAYHSMDVTSPVEQRIVLIHQLAHQYTTDLTLSHNQAWRRVLYLYRYLQENSMPIGPLFTKAVVRSSIIRPMMENRFVSAKRLIWVYRLVERTEGEEVAKQIELLFWHWRGEVIQQAKQTYVSVGGDRQNKAHLGTMKKLGLT</sequence>
<evidence type="ECO:0000313" key="2">
    <source>
        <dbReference type="Proteomes" id="UP000663193"/>
    </source>
</evidence>
<gene>
    <name evidence="1" type="ORF">JI435_120330</name>
</gene>
<reference evidence="2" key="1">
    <citation type="journal article" date="2021" name="BMC Genomics">
        <title>Chromosome-level genome assembly and manually-curated proteome of model necrotroph Parastagonospora nodorum Sn15 reveals a genome-wide trove of candidate effector homologs, and redundancy of virulence-related functions within an accessory chromosome.</title>
        <authorList>
            <person name="Bertazzoni S."/>
            <person name="Jones D.A.B."/>
            <person name="Phan H.T."/>
            <person name="Tan K.-C."/>
            <person name="Hane J.K."/>
        </authorList>
    </citation>
    <scope>NUCLEOTIDE SEQUENCE [LARGE SCALE GENOMIC DNA]</scope>
    <source>
        <strain evidence="2">SN15 / ATCC MYA-4574 / FGSC 10173)</strain>
    </source>
</reference>
<dbReference type="VEuPathDB" id="FungiDB:JI435_120330"/>
<dbReference type="Proteomes" id="UP000663193">
    <property type="component" value="Chromosome 12"/>
</dbReference>
<proteinExistence type="predicted"/>
<evidence type="ECO:0000313" key="1">
    <source>
        <dbReference type="EMBL" id="QRD01352.1"/>
    </source>
</evidence>
<name>A0A7U2F9V3_PHANO</name>
<keyword evidence="2" id="KW-1185">Reference proteome</keyword>
<accession>A0A7U2F9V3</accession>
<dbReference type="EMBL" id="CP069034">
    <property type="protein sequence ID" value="QRD01352.1"/>
    <property type="molecule type" value="Genomic_DNA"/>
</dbReference>
<dbReference type="OrthoDB" id="5428038at2759"/>
<protein>
    <submittedName>
        <fullName evidence="1">Uncharacterized protein</fullName>
    </submittedName>
</protein>
<organism evidence="1 2">
    <name type="scientific">Phaeosphaeria nodorum (strain SN15 / ATCC MYA-4574 / FGSC 10173)</name>
    <name type="common">Glume blotch fungus</name>
    <name type="synonym">Parastagonospora nodorum</name>
    <dbReference type="NCBI Taxonomy" id="321614"/>
    <lineage>
        <taxon>Eukaryota</taxon>
        <taxon>Fungi</taxon>
        <taxon>Dikarya</taxon>
        <taxon>Ascomycota</taxon>
        <taxon>Pezizomycotina</taxon>
        <taxon>Dothideomycetes</taxon>
        <taxon>Pleosporomycetidae</taxon>
        <taxon>Pleosporales</taxon>
        <taxon>Pleosporineae</taxon>
        <taxon>Phaeosphaeriaceae</taxon>
        <taxon>Parastagonospora</taxon>
    </lineage>
</organism>
<dbReference type="AlphaFoldDB" id="A0A7U2F9V3"/>